<protein>
    <submittedName>
        <fullName evidence="4">Uncharacterized protein</fullName>
    </submittedName>
</protein>
<dbReference type="PANTHER" id="PTHR24200">
    <property type="entry name" value="TOUCAN, ISOFORM A"/>
    <property type="match status" value="1"/>
</dbReference>
<feature type="compositionally biased region" description="Low complexity" evidence="3">
    <location>
        <begin position="90"/>
        <end position="99"/>
    </location>
</feature>
<dbReference type="OrthoDB" id="10038993at2759"/>
<feature type="compositionally biased region" description="Polar residues" evidence="3">
    <location>
        <begin position="44"/>
        <end position="55"/>
    </location>
</feature>
<evidence type="ECO:0000256" key="1">
    <source>
        <dbReference type="ARBA" id="ARBA00023054"/>
    </source>
</evidence>
<dbReference type="PANTHER" id="PTHR24200:SF11">
    <property type="entry name" value="TOUCAN, ISOFORM A"/>
    <property type="match status" value="1"/>
</dbReference>
<accession>A0A482XGJ8</accession>
<evidence type="ECO:0000313" key="5">
    <source>
        <dbReference type="Proteomes" id="UP000291343"/>
    </source>
</evidence>
<dbReference type="GO" id="GO:0005634">
    <property type="term" value="C:nucleus"/>
    <property type="evidence" value="ECO:0007669"/>
    <property type="project" value="TreeGrafter"/>
</dbReference>
<dbReference type="InParanoid" id="A0A482XGJ8"/>
<keyword evidence="1 2" id="KW-0175">Coiled coil</keyword>
<dbReference type="STRING" id="195883.A0A482XGJ8"/>
<feature type="coiled-coil region" evidence="2">
    <location>
        <begin position="316"/>
        <end position="431"/>
    </location>
</feature>
<dbReference type="GO" id="GO:0008017">
    <property type="term" value="F:microtubule binding"/>
    <property type="evidence" value="ECO:0007669"/>
    <property type="project" value="TreeGrafter"/>
</dbReference>
<feature type="region of interest" description="Disordered" evidence="3">
    <location>
        <begin position="718"/>
        <end position="766"/>
    </location>
</feature>
<dbReference type="InterPro" id="IPR051293">
    <property type="entry name" value="MTUS1/CCDC69"/>
</dbReference>
<feature type="compositionally biased region" description="Low complexity" evidence="3">
    <location>
        <begin position="748"/>
        <end position="763"/>
    </location>
</feature>
<dbReference type="SMR" id="A0A482XGJ8"/>
<evidence type="ECO:0000256" key="3">
    <source>
        <dbReference type="SAM" id="MobiDB-lite"/>
    </source>
</evidence>
<gene>
    <name evidence="4" type="ORF">LSTR_LSTR002244</name>
</gene>
<feature type="coiled-coil region" evidence="2">
    <location>
        <begin position="247"/>
        <end position="278"/>
    </location>
</feature>
<feature type="region of interest" description="Disordered" evidence="3">
    <location>
        <begin position="569"/>
        <end position="623"/>
    </location>
</feature>
<dbReference type="Proteomes" id="UP000291343">
    <property type="component" value="Unassembled WGS sequence"/>
</dbReference>
<proteinExistence type="predicted"/>
<feature type="region of interest" description="Disordered" evidence="3">
    <location>
        <begin position="1"/>
        <end position="143"/>
    </location>
</feature>
<evidence type="ECO:0000256" key="2">
    <source>
        <dbReference type="SAM" id="Coils"/>
    </source>
</evidence>
<organism evidence="4 5">
    <name type="scientific">Laodelphax striatellus</name>
    <name type="common">Small brown planthopper</name>
    <name type="synonym">Delphax striatella</name>
    <dbReference type="NCBI Taxonomy" id="195883"/>
    <lineage>
        <taxon>Eukaryota</taxon>
        <taxon>Metazoa</taxon>
        <taxon>Ecdysozoa</taxon>
        <taxon>Arthropoda</taxon>
        <taxon>Hexapoda</taxon>
        <taxon>Insecta</taxon>
        <taxon>Pterygota</taxon>
        <taxon>Neoptera</taxon>
        <taxon>Paraneoptera</taxon>
        <taxon>Hemiptera</taxon>
        <taxon>Auchenorrhyncha</taxon>
        <taxon>Fulgoroidea</taxon>
        <taxon>Delphacidae</taxon>
        <taxon>Criomorphinae</taxon>
        <taxon>Laodelphax</taxon>
    </lineage>
</organism>
<comment type="caution">
    <text evidence="4">The sequence shown here is derived from an EMBL/GenBank/DDBJ whole genome shotgun (WGS) entry which is preliminary data.</text>
</comment>
<dbReference type="GO" id="GO:0005737">
    <property type="term" value="C:cytoplasm"/>
    <property type="evidence" value="ECO:0007669"/>
    <property type="project" value="TreeGrafter"/>
</dbReference>
<dbReference type="EMBL" id="QKKF02010496">
    <property type="protein sequence ID" value="RZF44471.1"/>
    <property type="molecule type" value="Genomic_DNA"/>
</dbReference>
<dbReference type="AlphaFoldDB" id="A0A482XGJ8"/>
<name>A0A482XGJ8_LAOST</name>
<feature type="compositionally biased region" description="Basic residues" evidence="3">
    <location>
        <begin position="581"/>
        <end position="595"/>
    </location>
</feature>
<reference evidence="4 5" key="1">
    <citation type="journal article" date="2017" name="Gigascience">
        <title>Genome sequence of the small brown planthopper, Laodelphax striatellus.</title>
        <authorList>
            <person name="Zhu J."/>
            <person name="Jiang F."/>
            <person name="Wang X."/>
            <person name="Yang P."/>
            <person name="Bao Y."/>
            <person name="Zhao W."/>
            <person name="Wang W."/>
            <person name="Lu H."/>
            <person name="Wang Q."/>
            <person name="Cui N."/>
            <person name="Li J."/>
            <person name="Chen X."/>
            <person name="Luo L."/>
            <person name="Yu J."/>
            <person name="Kang L."/>
            <person name="Cui F."/>
        </authorList>
    </citation>
    <scope>NUCLEOTIDE SEQUENCE [LARGE SCALE GENOMIC DNA]</scope>
    <source>
        <strain evidence="4">Lst14</strain>
    </source>
</reference>
<feature type="compositionally biased region" description="Low complexity" evidence="3">
    <location>
        <begin position="596"/>
        <end position="608"/>
    </location>
</feature>
<evidence type="ECO:0000313" key="4">
    <source>
        <dbReference type="EMBL" id="RZF44471.1"/>
    </source>
</evidence>
<feature type="compositionally biased region" description="Low complexity" evidence="3">
    <location>
        <begin position="125"/>
        <end position="143"/>
    </location>
</feature>
<feature type="compositionally biased region" description="Acidic residues" evidence="3">
    <location>
        <begin position="734"/>
        <end position="743"/>
    </location>
</feature>
<keyword evidence="5" id="KW-1185">Reference proteome</keyword>
<sequence>MGNHTSKDSSSLKIVKSANGRMRLGSFRKQGSKKRESGGRSRSPQSDNSTLSTAAASRRPSTLPTTPPQRNGNGPGAELKSSNVRKSISKRSLNSSNSKQQPLRDQNRVSGGGKTPEPIAAPSVSTSSPHDLPSPLDLSSSQSPSYEALLPHLQHASAGFEALGVLVNYLVYNLDAFSTPQLKSDLEKMKSDWLKTKLELEEAEVSCTRLQDELIQQKNSQEELVSQHMHQLASHQSQQQMQIAEIVRNHEETLSELEKRLQEQAKVLRAQYDEELDHTKAMHKSELATAESALATLRHSAAEQLQRVQSAAAQREAELMQRLQAVETEHTDLKEQSRRFMESMHMDKDTKLQVTANRCKELQDEVESLRTVLELRSSELQELRKQNEILQGDAELLPPTMQKLMTAQARVEDLEVQLERRTNAEKQLIQENRLLIESVHQESKQKKRLSQHNEELQWKLKQNSEVVNALVTDLSSKSNAMQAFTPQATGTPKRNTTEMLDFFFSRNSMQPQLCQNNEQSSIVVTDCSPPQSPKVKGVIEKSDSVSWVLEMDESPEHVVNRLVRRAHSFRQAGSASPSPAHHSRTLPNPHKRQRSRMSQSLSASSSSLKGKKPARTRSFSADSDSSDVARKWDIDCDEGKSYSPIDRSDDNDDLIVVESVGDDLLNFIELESKNSVQNERMITGEISSSDSEGSIRSRRLESRDDLLLINRDDGLRERGILPKDAGGEAMISEETSDDEEESRDSDVEGSGSLSGDEGSFSGSNSEFADGLCERKIKTDLRQVSKPVKKLSQLSSDALTLSGMDIVNWSEEAALPKALQSEG</sequence>